<feature type="domain" description="Plastid lipid-associated protein/fibrillin conserved" evidence="4">
    <location>
        <begin position="130"/>
        <end position="257"/>
    </location>
</feature>
<dbReference type="EMBL" id="OZ020108">
    <property type="protein sequence ID" value="CAK9260413.1"/>
    <property type="molecule type" value="Genomic_DNA"/>
</dbReference>
<accession>A0ABP0W391</accession>
<feature type="region of interest" description="Disordered" evidence="3">
    <location>
        <begin position="83"/>
        <end position="104"/>
    </location>
</feature>
<dbReference type="InterPro" id="IPR006843">
    <property type="entry name" value="PAP/fibrillin_dom"/>
</dbReference>
<evidence type="ECO:0000313" key="6">
    <source>
        <dbReference type="Proteomes" id="UP001497444"/>
    </source>
</evidence>
<dbReference type="InterPro" id="IPR039633">
    <property type="entry name" value="PAP"/>
</dbReference>
<comment type="subcellular location">
    <subcellularLocation>
        <location evidence="1">Plastid</location>
    </subcellularLocation>
</comment>
<name>A0ABP0W391_9BRYO</name>
<keyword evidence="6" id="KW-1185">Reference proteome</keyword>
<sequence length="299" mass="32359">MAAAAAVCGSGSFLSLNSLSKSFSCSSPPSSPVVFSSSPLLLTSRLRQQQQQQHQPALVSRALQSPHLFPVLSLSKCLSDRLRADTGGQRGGNGAQSLWKNPSRRRSPRRFQVVASVVGINTAAPDVLVNTLLSLVEGTDRGIKIGKQEEAMVNEIVARLEKECIPKPLESPLIFGEFEVAYSSNPTAPGGYYRSLLGRALLKTRDMVQTISAPDGVHNEVAFAAFGFIDGRVSLQGKLKALDDKWVEITFNAPTVELGPFRTQYGGNSTVKLAVIYLDNVVRIGRGSRGSLFIFKRRN</sequence>
<dbReference type="Proteomes" id="UP001497444">
    <property type="component" value="Chromosome 13"/>
</dbReference>
<evidence type="ECO:0000256" key="3">
    <source>
        <dbReference type="SAM" id="MobiDB-lite"/>
    </source>
</evidence>
<evidence type="ECO:0000313" key="5">
    <source>
        <dbReference type="EMBL" id="CAK9260413.1"/>
    </source>
</evidence>
<evidence type="ECO:0000259" key="4">
    <source>
        <dbReference type="Pfam" id="PF04755"/>
    </source>
</evidence>
<organism evidence="5 6">
    <name type="scientific">Sphagnum jensenii</name>
    <dbReference type="NCBI Taxonomy" id="128206"/>
    <lineage>
        <taxon>Eukaryota</taxon>
        <taxon>Viridiplantae</taxon>
        <taxon>Streptophyta</taxon>
        <taxon>Embryophyta</taxon>
        <taxon>Bryophyta</taxon>
        <taxon>Sphagnophytina</taxon>
        <taxon>Sphagnopsida</taxon>
        <taxon>Sphagnales</taxon>
        <taxon>Sphagnaceae</taxon>
        <taxon>Sphagnum</taxon>
    </lineage>
</organism>
<reference evidence="5" key="1">
    <citation type="submission" date="2024-02" db="EMBL/GenBank/DDBJ databases">
        <authorList>
            <consortium name="ELIXIR-Norway"/>
            <consortium name="Elixir Norway"/>
        </authorList>
    </citation>
    <scope>NUCLEOTIDE SEQUENCE</scope>
</reference>
<dbReference type="PANTHER" id="PTHR31906">
    <property type="entry name" value="PLASTID-LIPID-ASSOCIATED PROTEIN 4, CHLOROPLASTIC-RELATED"/>
    <property type="match status" value="1"/>
</dbReference>
<proteinExistence type="predicted"/>
<protein>
    <recommendedName>
        <fullName evidence="4">Plastid lipid-associated protein/fibrillin conserved domain-containing protein</fullName>
    </recommendedName>
</protein>
<keyword evidence="2" id="KW-0934">Plastid</keyword>
<gene>
    <name evidence="5" type="ORF">CSSPJE1EN1_LOCUS5891</name>
</gene>
<evidence type="ECO:0000256" key="1">
    <source>
        <dbReference type="ARBA" id="ARBA00004474"/>
    </source>
</evidence>
<dbReference type="Pfam" id="PF04755">
    <property type="entry name" value="PAP_fibrillin"/>
    <property type="match status" value="1"/>
</dbReference>
<evidence type="ECO:0000256" key="2">
    <source>
        <dbReference type="ARBA" id="ARBA00022640"/>
    </source>
</evidence>